<gene>
    <name evidence="1" type="ORF">NDU88_006498</name>
</gene>
<name>A0AAV7WEH0_PLEWA</name>
<evidence type="ECO:0000313" key="2">
    <source>
        <dbReference type="Proteomes" id="UP001066276"/>
    </source>
</evidence>
<evidence type="ECO:0000313" key="1">
    <source>
        <dbReference type="EMBL" id="KAJ1211137.1"/>
    </source>
</evidence>
<dbReference type="Proteomes" id="UP001066276">
    <property type="component" value="Chromosome 1_2"/>
</dbReference>
<keyword evidence="2" id="KW-1185">Reference proteome</keyword>
<dbReference type="AlphaFoldDB" id="A0AAV7WEH0"/>
<protein>
    <submittedName>
        <fullName evidence="1">Uncharacterized protein</fullName>
    </submittedName>
</protein>
<dbReference type="EMBL" id="JANPWB010000002">
    <property type="protein sequence ID" value="KAJ1211137.1"/>
    <property type="molecule type" value="Genomic_DNA"/>
</dbReference>
<comment type="caution">
    <text evidence="1">The sequence shown here is derived from an EMBL/GenBank/DDBJ whole genome shotgun (WGS) entry which is preliminary data.</text>
</comment>
<accession>A0AAV7WEH0</accession>
<organism evidence="1 2">
    <name type="scientific">Pleurodeles waltl</name>
    <name type="common">Iberian ribbed newt</name>
    <dbReference type="NCBI Taxonomy" id="8319"/>
    <lineage>
        <taxon>Eukaryota</taxon>
        <taxon>Metazoa</taxon>
        <taxon>Chordata</taxon>
        <taxon>Craniata</taxon>
        <taxon>Vertebrata</taxon>
        <taxon>Euteleostomi</taxon>
        <taxon>Amphibia</taxon>
        <taxon>Batrachia</taxon>
        <taxon>Caudata</taxon>
        <taxon>Salamandroidea</taxon>
        <taxon>Salamandridae</taxon>
        <taxon>Pleurodelinae</taxon>
        <taxon>Pleurodeles</taxon>
    </lineage>
</organism>
<sequence length="114" mass="12658">MLRGGLYPSPSRRLPLWGLAGLFSLERHPGSWLRRNHCIFNTEPLFSRRPRLRRRYPPRCCQPPSGRFTVKISRPPRARAAPAGAGTTPAAIPMTPLIGSPGGSVMLIPLDFVF</sequence>
<reference evidence="1" key="1">
    <citation type="journal article" date="2022" name="bioRxiv">
        <title>Sequencing and chromosome-scale assembly of the giantPleurodeles waltlgenome.</title>
        <authorList>
            <person name="Brown T."/>
            <person name="Elewa A."/>
            <person name="Iarovenko S."/>
            <person name="Subramanian E."/>
            <person name="Araus A.J."/>
            <person name="Petzold A."/>
            <person name="Susuki M."/>
            <person name="Suzuki K.-i.T."/>
            <person name="Hayashi T."/>
            <person name="Toyoda A."/>
            <person name="Oliveira C."/>
            <person name="Osipova E."/>
            <person name="Leigh N.D."/>
            <person name="Simon A."/>
            <person name="Yun M.H."/>
        </authorList>
    </citation>
    <scope>NUCLEOTIDE SEQUENCE</scope>
    <source>
        <strain evidence="1">20211129_DDA</strain>
        <tissue evidence="1">Liver</tissue>
    </source>
</reference>
<proteinExistence type="predicted"/>